<feature type="domain" description="At2g29880-like C-terminal" evidence="4">
    <location>
        <begin position="500"/>
        <end position="544"/>
    </location>
</feature>
<reference evidence="5 6" key="1">
    <citation type="submission" date="2023-12" db="EMBL/GenBank/DDBJ databases">
        <title>A high-quality genome assembly for Dillenia turbinata (Dilleniales).</title>
        <authorList>
            <person name="Chanderbali A."/>
        </authorList>
    </citation>
    <scope>NUCLEOTIDE SEQUENCE [LARGE SCALE GENOMIC DNA]</scope>
    <source>
        <strain evidence="5">LSX21</strain>
        <tissue evidence="5">Leaf</tissue>
    </source>
</reference>
<evidence type="ECO:0000313" key="6">
    <source>
        <dbReference type="Proteomes" id="UP001370490"/>
    </source>
</evidence>
<organism evidence="5 6">
    <name type="scientific">Dillenia turbinata</name>
    <dbReference type="NCBI Taxonomy" id="194707"/>
    <lineage>
        <taxon>Eukaryota</taxon>
        <taxon>Viridiplantae</taxon>
        <taxon>Streptophyta</taxon>
        <taxon>Embryophyta</taxon>
        <taxon>Tracheophyta</taxon>
        <taxon>Spermatophyta</taxon>
        <taxon>Magnoliopsida</taxon>
        <taxon>eudicotyledons</taxon>
        <taxon>Gunneridae</taxon>
        <taxon>Pentapetalae</taxon>
        <taxon>Dilleniales</taxon>
        <taxon>Dilleniaceae</taxon>
        <taxon>Dillenia</taxon>
    </lineage>
</organism>
<proteinExistence type="predicted"/>
<evidence type="ECO:0000259" key="3">
    <source>
        <dbReference type="Pfam" id="PF12776"/>
    </source>
</evidence>
<feature type="signal peptide" evidence="2">
    <location>
        <begin position="1"/>
        <end position="21"/>
    </location>
</feature>
<dbReference type="EMBL" id="JBAMMX010000005">
    <property type="protein sequence ID" value="KAK6941038.1"/>
    <property type="molecule type" value="Genomic_DNA"/>
</dbReference>
<dbReference type="Pfam" id="PF24769">
    <property type="entry name" value="At2g29880_C"/>
    <property type="match status" value="1"/>
</dbReference>
<feature type="region of interest" description="Disordered" evidence="1">
    <location>
        <begin position="405"/>
        <end position="467"/>
    </location>
</feature>
<dbReference type="PANTHER" id="PTHR46929:SF33">
    <property type="entry name" value="L10-INTERACTING MYB DOMAIN-CONTAINING PROTEIN-LIKE ISOFORM X1"/>
    <property type="match status" value="1"/>
</dbReference>
<comment type="caution">
    <text evidence="5">The sequence shown here is derived from an EMBL/GenBank/DDBJ whole genome shotgun (WGS) entry which is preliminary data.</text>
</comment>
<sequence length="551" mass="63369">MVIFYASIYIILLFTRMGIRAHNNNDRLRTIWTPEMDHYFIDLMLDQVGKGNRIDDHLFSKRAWKHMTSLFNAKFNFQYEKDILKNRHKTLRNLYKAVKNLLDHEGFSWDGTRQMVTAENRVWDDYIKVHPDARSYRIKTIPYFSDLCIIYRNSLTAGKVNNSSHDAALVNGMPGLETGDDDEHPVENVLGTLQVSTLNQTLPDSHEASIGDEAAEVLPEIMIDEDYSISVSKEIMTDTPETVEEDNSISVTKELIDTPEAVKVIASPATRTRTYWQPPMDRYFIDLMLEQVQKGNQIDGLFCKQAWVEMIALFNAKFGFNYDVDILKNRFKTLRKQYNVIRGLLELNGFLWDGTRQMVTADDFVWQDYLKAHTDARQYMTRPVPYYKDLCVICRDLSVDRRESHSGQNVDQLHYHKHSQSSSASISSEDDLQEPSDMNIPKKNKHHLQNPSDAPQSKKARSADEGMATAVREMATAVSSLTDAKKDGKNLNCVSIESVIEAVQALPEMDEDLVLDACDLLEDEKKAKIFLALDVKLRKKWLIRKLRPQQS</sequence>
<evidence type="ECO:0000259" key="4">
    <source>
        <dbReference type="Pfam" id="PF24769"/>
    </source>
</evidence>
<evidence type="ECO:0000256" key="1">
    <source>
        <dbReference type="SAM" id="MobiDB-lite"/>
    </source>
</evidence>
<dbReference type="AlphaFoldDB" id="A0AAN8W6V5"/>
<evidence type="ECO:0000256" key="2">
    <source>
        <dbReference type="SAM" id="SignalP"/>
    </source>
</evidence>
<keyword evidence="2" id="KW-0732">Signal</keyword>
<dbReference type="PANTHER" id="PTHR46929">
    <property type="entry name" value="EXPRESSED PROTEIN"/>
    <property type="match status" value="1"/>
</dbReference>
<gene>
    <name evidence="5" type="ORF">RJ641_030569</name>
</gene>
<evidence type="ECO:0000313" key="5">
    <source>
        <dbReference type="EMBL" id="KAK6941038.1"/>
    </source>
</evidence>
<feature type="domain" description="Myb/SANT-like" evidence="3">
    <location>
        <begin position="32"/>
        <end position="126"/>
    </location>
</feature>
<dbReference type="InterPro" id="IPR056253">
    <property type="entry name" value="At2g29880-like_C"/>
</dbReference>
<name>A0AAN8W6V5_9MAGN</name>
<dbReference type="InterPro" id="IPR024752">
    <property type="entry name" value="Myb/SANT-like_dom"/>
</dbReference>
<accession>A0AAN8W6V5</accession>
<feature type="domain" description="Myb/SANT-like" evidence="3">
    <location>
        <begin position="275"/>
        <end position="369"/>
    </location>
</feature>
<feature type="chain" id="PRO_5042915450" evidence="2">
    <location>
        <begin position="22"/>
        <end position="551"/>
    </location>
</feature>
<dbReference type="Pfam" id="PF12776">
    <property type="entry name" value="Myb_DNA-bind_3"/>
    <property type="match status" value="2"/>
</dbReference>
<keyword evidence="6" id="KW-1185">Reference proteome</keyword>
<protein>
    <submittedName>
        <fullName evidence="5">Myb/SANT-like domain</fullName>
    </submittedName>
</protein>
<dbReference type="Proteomes" id="UP001370490">
    <property type="component" value="Unassembled WGS sequence"/>
</dbReference>